<dbReference type="InterPro" id="IPR011010">
    <property type="entry name" value="DNA_brk_join_enz"/>
</dbReference>
<protein>
    <recommendedName>
        <fullName evidence="4">Tyr recombinase domain-containing protein</fullName>
    </recommendedName>
</protein>
<gene>
    <name evidence="2" type="ORF">A3840_17145</name>
</gene>
<accession>A0A178HNZ6</accession>
<sequence>MNLRTKDVAVARRLVPPLDARAMEVFVDKSAEISREQLGSLFKAVLVEHQQKLGLLADLERANPTAERAELLETELAQGLAYRLLSEQGANAHIHEEEQQRLLEEGRGADFIVKVIEHIARLHDGDEIKISRQRLARYIRDAGAEVNAISLTRAQPVYLRALGEALLGAEQRYGNRPVSELDFVTLMEEARGGSSQTPAPTAAIANNDLATKDVAAVRPKPQGKAGGIAEVAMALESKRVQDGEWDKKTARQAKFIFDLFGRYMAEEFGIADLSSVHQDHLADFDGFLRSLHMSFGKSPDDKKRSIAEIRIIAQDKIPECGTLQGATRNRHLTFLGQLLKYARSGLGVALDPELSTTAFRAKKNKRGRDQRSIPDKADVQRLFQRPVFIGYAHWDDIDTPGTEFFHRAEYYCTILAAYEGARREEYCGLAVDDVIQDNGDIPYIHIAPNAFRRIKNLQSVRNLALHPEIIRLGFLEYVEAIRALGYQRLFPDLYSPSSRSLLGDRLYKQMLSSLRAVGFTPHQVRHFFGDELKQNEVMKEFRADLLGHGGDSETTERYCSPISIAKQMEHLLKLPVVTAHLEPQPIRLVPWVEAKQVAPWSKAAKAAPRP</sequence>
<dbReference type="AlphaFoldDB" id="A0A178HNZ6"/>
<evidence type="ECO:0000313" key="3">
    <source>
        <dbReference type="Proteomes" id="UP000078389"/>
    </source>
</evidence>
<proteinExistence type="predicted"/>
<comment type="caution">
    <text evidence="2">The sequence shown here is derived from an EMBL/GenBank/DDBJ whole genome shotgun (WGS) entry which is preliminary data.</text>
</comment>
<dbReference type="STRING" id="1770058.A3840_17145"/>
<evidence type="ECO:0000256" key="1">
    <source>
        <dbReference type="ARBA" id="ARBA00023172"/>
    </source>
</evidence>
<evidence type="ECO:0008006" key="4">
    <source>
        <dbReference type="Google" id="ProtNLM"/>
    </source>
</evidence>
<keyword evidence="3" id="KW-1185">Reference proteome</keyword>
<organism evidence="2 3">
    <name type="scientific">Devosia elaeis</name>
    <dbReference type="NCBI Taxonomy" id="1770058"/>
    <lineage>
        <taxon>Bacteria</taxon>
        <taxon>Pseudomonadati</taxon>
        <taxon>Pseudomonadota</taxon>
        <taxon>Alphaproteobacteria</taxon>
        <taxon>Hyphomicrobiales</taxon>
        <taxon>Devosiaceae</taxon>
        <taxon>Devosia</taxon>
    </lineage>
</organism>
<dbReference type="EMBL" id="LVVY01000130">
    <property type="protein sequence ID" value="OAM73724.1"/>
    <property type="molecule type" value="Genomic_DNA"/>
</dbReference>
<name>A0A178HNZ6_9HYPH</name>
<dbReference type="InterPro" id="IPR013762">
    <property type="entry name" value="Integrase-like_cat_sf"/>
</dbReference>
<dbReference type="GO" id="GO:0006310">
    <property type="term" value="P:DNA recombination"/>
    <property type="evidence" value="ECO:0007669"/>
    <property type="project" value="UniProtKB-KW"/>
</dbReference>
<keyword evidence="1" id="KW-0233">DNA recombination</keyword>
<dbReference type="Proteomes" id="UP000078389">
    <property type="component" value="Unassembled WGS sequence"/>
</dbReference>
<dbReference type="GO" id="GO:0003677">
    <property type="term" value="F:DNA binding"/>
    <property type="evidence" value="ECO:0007669"/>
    <property type="project" value="InterPro"/>
</dbReference>
<dbReference type="GO" id="GO:0015074">
    <property type="term" value="P:DNA integration"/>
    <property type="evidence" value="ECO:0007669"/>
    <property type="project" value="InterPro"/>
</dbReference>
<dbReference type="SUPFAM" id="SSF56349">
    <property type="entry name" value="DNA breaking-rejoining enzymes"/>
    <property type="match status" value="1"/>
</dbReference>
<reference evidence="2 3" key="1">
    <citation type="submission" date="2016-03" db="EMBL/GenBank/DDBJ databases">
        <title>Genome sequencing of Devosia sp. S37.</title>
        <authorList>
            <person name="Mohd Nor M."/>
        </authorList>
    </citation>
    <scope>NUCLEOTIDE SEQUENCE [LARGE SCALE GENOMIC DNA]</scope>
    <source>
        <strain evidence="2 3">S37</strain>
    </source>
</reference>
<evidence type="ECO:0000313" key="2">
    <source>
        <dbReference type="EMBL" id="OAM73724.1"/>
    </source>
</evidence>
<dbReference type="Gene3D" id="1.10.443.10">
    <property type="entry name" value="Intergrase catalytic core"/>
    <property type="match status" value="1"/>
</dbReference>